<name>A0A1I5T5M9_9PSEU</name>
<sequence>MAPRRAYTSISILVRGSASPHTSVVAAGRTSPKYRRRTVAWRGDDDPLVANLLATMGKAPGGS</sequence>
<accession>A0A1I5T5M9</accession>
<proteinExistence type="predicted"/>
<dbReference type="RefSeq" id="WP_208325903.1">
    <property type="nucleotide sequence ID" value="NZ_FOWW01000003.1"/>
</dbReference>
<evidence type="ECO:0000313" key="1">
    <source>
        <dbReference type="EMBL" id="SFP77816.1"/>
    </source>
</evidence>
<dbReference type="Proteomes" id="UP000198727">
    <property type="component" value="Unassembled WGS sequence"/>
</dbReference>
<reference evidence="2" key="1">
    <citation type="submission" date="2016-10" db="EMBL/GenBank/DDBJ databases">
        <authorList>
            <person name="Varghese N."/>
            <person name="Submissions S."/>
        </authorList>
    </citation>
    <scope>NUCLEOTIDE SEQUENCE [LARGE SCALE GENOMIC DNA]</scope>
    <source>
        <strain evidence="2">CGMCC 4.5579</strain>
    </source>
</reference>
<dbReference type="EMBL" id="FOWW01000003">
    <property type="protein sequence ID" value="SFP77816.1"/>
    <property type="molecule type" value="Genomic_DNA"/>
</dbReference>
<dbReference type="AlphaFoldDB" id="A0A1I5T5M9"/>
<keyword evidence="2" id="KW-1185">Reference proteome</keyword>
<protein>
    <submittedName>
        <fullName evidence="1">Uncharacterized protein</fullName>
    </submittedName>
</protein>
<organism evidence="1 2">
    <name type="scientific">Amycolatopsis arida</name>
    <dbReference type="NCBI Taxonomy" id="587909"/>
    <lineage>
        <taxon>Bacteria</taxon>
        <taxon>Bacillati</taxon>
        <taxon>Actinomycetota</taxon>
        <taxon>Actinomycetes</taxon>
        <taxon>Pseudonocardiales</taxon>
        <taxon>Pseudonocardiaceae</taxon>
        <taxon>Amycolatopsis</taxon>
    </lineage>
</organism>
<dbReference type="STRING" id="587909.SAMN05421810_103385"/>
<evidence type="ECO:0000313" key="2">
    <source>
        <dbReference type="Proteomes" id="UP000198727"/>
    </source>
</evidence>
<gene>
    <name evidence="1" type="ORF">SAMN05421810_103385</name>
</gene>